<dbReference type="InParanoid" id="A0A317Y0A4"/>
<feature type="coiled-coil region" evidence="4">
    <location>
        <begin position="868"/>
        <end position="936"/>
    </location>
</feature>
<feature type="region of interest" description="Disordered" evidence="5">
    <location>
        <begin position="1848"/>
        <end position="2019"/>
    </location>
</feature>
<feature type="region of interest" description="Disordered" evidence="5">
    <location>
        <begin position="606"/>
        <end position="636"/>
    </location>
</feature>
<feature type="compositionally biased region" description="Low complexity" evidence="5">
    <location>
        <begin position="1516"/>
        <end position="1540"/>
    </location>
</feature>
<evidence type="ECO:0000259" key="7">
    <source>
        <dbReference type="Pfam" id="PF25785"/>
    </source>
</evidence>
<dbReference type="STRING" id="1882483.A0A317Y0A4"/>
<keyword evidence="3" id="KW-0539">Nucleus</keyword>
<reference evidence="8 9" key="1">
    <citation type="journal article" date="2018" name="Mol. Biol. Evol.">
        <title>Broad Genomic Sampling Reveals a Smut Pathogenic Ancestry of the Fungal Clade Ustilaginomycotina.</title>
        <authorList>
            <person name="Kijpornyongpan T."/>
            <person name="Mondo S.J."/>
            <person name="Barry K."/>
            <person name="Sandor L."/>
            <person name="Lee J."/>
            <person name="Lipzen A."/>
            <person name="Pangilinan J."/>
            <person name="LaButti K."/>
            <person name="Hainaut M."/>
            <person name="Henrissat B."/>
            <person name="Grigoriev I.V."/>
            <person name="Spatafora J.W."/>
            <person name="Aime M.C."/>
        </authorList>
    </citation>
    <scope>NUCLEOTIDE SEQUENCE [LARGE SCALE GENOMIC DNA]</scope>
    <source>
        <strain evidence="8 9">MCA 3645</strain>
    </source>
</reference>
<feature type="compositionally biased region" description="Low complexity" evidence="5">
    <location>
        <begin position="1977"/>
        <end position="2019"/>
    </location>
</feature>
<feature type="region of interest" description="Disordered" evidence="5">
    <location>
        <begin position="294"/>
        <end position="325"/>
    </location>
</feature>
<feature type="coiled-coil region" evidence="4">
    <location>
        <begin position="727"/>
        <end position="828"/>
    </location>
</feature>
<feature type="compositionally biased region" description="Polar residues" evidence="5">
    <location>
        <begin position="1213"/>
        <end position="1223"/>
    </location>
</feature>
<feature type="coiled-coil region" evidence="4">
    <location>
        <begin position="650"/>
        <end position="698"/>
    </location>
</feature>
<feature type="coiled-coil region" evidence="4">
    <location>
        <begin position="194"/>
        <end position="260"/>
    </location>
</feature>
<dbReference type="InterPro" id="IPR012929">
    <property type="entry name" value="Nucleoprot-TPR/MLP1-2_dom"/>
</dbReference>
<evidence type="ECO:0000259" key="6">
    <source>
        <dbReference type="Pfam" id="PF07926"/>
    </source>
</evidence>
<evidence type="ECO:0000256" key="2">
    <source>
        <dbReference type="ARBA" id="ARBA00023054"/>
    </source>
</evidence>
<feature type="coiled-coil region" evidence="4">
    <location>
        <begin position="1651"/>
        <end position="1678"/>
    </location>
</feature>
<dbReference type="EMBL" id="KZ819188">
    <property type="protein sequence ID" value="PWZ03059.1"/>
    <property type="molecule type" value="Genomic_DNA"/>
</dbReference>
<feature type="coiled-coil region" evidence="4">
    <location>
        <begin position="1549"/>
        <end position="1622"/>
    </location>
</feature>
<dbReference type="Proteomes" id="UP000246740">
    <property type="component" value="Unassembled WGS sequence"/>
</dbReference>
<feature type="compositionally biased region" description="Polar residues" evidence="5">
    <location>
        <begin position="1196"/>
        <end position="1205"/>
    </location>
</feature>
<feature type="region of interest" description="Disordered" evidence="5">
    <location>
        <begin position="1177"/>
        <end position="1238"/>
    </location>
</feature>
<evidence type="ECO:0000256" key="4">
    <source>
        <dbReference type="SAM" id="Coils"/>
    </source>
</evidence>
<dbReference type="Pfam" id="PF25785">
    <property type="entry name" value="TPR"/>
    <property type="match status" value="1"/>
</dbReference>
<keyword evidence="9" id="KW-1185">Reference proteome</keyword>
<dbReference type="OrthoDB" id="343070at2759"/>
<comment type="subcellular location">
    <subcellularLocation>
        <location evidence="1">Nucleus</location>
    </subcellularLocation>
</comment>
<dbReference type="FunCoup" id="A0A317Y0A4">
    <property type="interactions" value="525"/>
</dbReference>
<feature type="domain" description="NUA/TPR/MLP1-2-like" evidence="7">
    <location>
        <begin position="434"/>
        <end position="551"/>
    </location>
</feature>
<feature type="coiled-coil region" evidence="4">
    <location>
        <begin position="390"/>
        <end position="455"/>
    </location>
</feature>
<feature type="coiled-coil region" evidence="4">
    <location>
        <begin position="976"/>
        <end position="1144"/>
    </location>
</feature>
<feature type="coiled-coil region" evidence="4">
    <location>
        <begin position="1281"/>
        <end position="1510"/>
    </location>
</feature>
<feature type="domain" description="Nucleoprotein TPR/MLP1-2" evidence="6">
    <location>
        <begin position="1021"/>
        <end position="1147"/>
    </location>
</feature>
<feature type="coiled-coil region" evidence="4">
    <location>
        <begin position="120"/>
        <end position="147"/>
    </location>
</feature>
<evidence type="ECO:0000313" key="8">
    <source>
        <dbReference type="EMBL" id="PWZ03059.1"/>
    </source>
</evidence>
<evidence type="ECO:0000313" key="9">
    <source>
        <dbReference type="Proteomes" id="UP000246740"/>
    </source>
</evidence>
<sequence>MISSATAAASGMRSAGPAVDVRARLEQAEQEKRDLLAILQREREESTRKSQEIDSLLERNRDARQEISRLASTVQESRSKESVATFKAQGLEQQLQLTKSDAEWAHDQLAKVNEASAAFRVAKRTELGSLQAELESARQEASTDKARLATLQTAYDETTAKLHQTADKLAEVQTRLASQEDSFRSEVSNQSQLVTLLERRVEHANQRIQELEGQWEDVLEQCRQREEAAWSETEKEVQLREALEKENRELSDALDRLAEGVGIAQPQHRHPFQQRDGAAHPTSVSDAVDLDSVNSEAGDIDDDNDNDIGETGSNASTSRSGRIRASTSLNGAARTGMYMGLSPTADIVNRLRKSGKSFSQVYMELAKTHEELRRERLETTRLTGVLAQVMDELQDRAPQLQAQREETERLSRDLDEMLRQVVSASQERDSIRNEAQQLRLDLERVTRENGLLSQQLADFGRQVRELTKTLILRDDPSAADRLEDDGSALYELDVNLAALPEAAAALAESDTQAVITSELVTFRSLSELCAQNARLLQVTRQLGVKMEEEERNYRARLAEDRDEVVSEARDLIVRLEDEVRTERYRIEEVSKERDLFRQLCATGGRSGAEAASTQAPMPVDPASSQPTSHVAHHLPSSDCDALRARYDTLKRESDAEILRQREELRSLQIEVGKTTVASAREQALRQAAEDKLASLQRTLDLRHKDLDELTKRAAGLQESLARRDVAAQTAEEQLVESRAALEHLRTQVAHLQAERDLWRTTEAKLLEENRTMQVERGSLQELMRNAQTMQAELEVRGSDVKARLEQDVKRLEQTNEDLRVRLSSEQELYRQLGLRREIETRDLQSRIDSAGTELSNAREALAVARTSADHTQLRVEDLTRQLESANEKLAVYERRDQLARDPAAFRAQPEVTLSRAEQLEIELADLKAGRAAAQIEVQKSRLQVEEAAGQVVEKQHALDALIQAHDELKTSSAAELAAKASEIDALQGQVQTLTTELAAAHTQAKDLQEQLNSQRLAFEGEKKSLEDAITELGSVEERAKAEAEDVQGEIKKHLRAAKEAEAKLAELERIREALASELAEAREQLVKARQETSTLRSSKDLAEVEWGREKGAWDSLRQGLEREKAELQRRIDDLVSQNQILHNHLETISAQANEIRQAAAAPLDAQDAVEMNMDVDSDTAATQPVETSADGPATSGAETASNETEANVKATIPSESGAASSTPVVKREPAEVSSAELSAGVMKRRAEELHEVVKYLRREKEIVDLQMELNKQETARLKQSLEHVNKTLAETRTELDAERAKSVAASAGATHHAELLEKIKLLNELRESHGVLQESLDRANTRVAQLESQLSASSAELEPTREQLRSAQVELEAAQAQLNVQREEGKRWQARAQSLLQTHGVNEEVQKAEQQRAELQQKAEETQKQLEIQQASNEALKTELTTAKTNFDKLREQVRARIAQERKAVAEVQEKATALQKEKEDEAAKFQEAIETHEAKIRELLIEKEALQKQLSDGHTQATDAAATATESSEGATVATEEASAVGSGAIAEASAEQQTAAVEAAVQEATKQFETVRAQLEAENAKIAEARDRHLQKGREFLRNQRAAEAEVKARDQTIADLKKEFAESHADAIERAVQERIGSTAAGGSSDEIVQLRARVEELQGKLTAAETRIKELETMLAGGSGGAPAPEAGIIQLQTQHAEELRALEAALTVKYAEQQKSAVEQAFARGQQQAATGVSVGLDAGGDSTDVETIVQQRLKALEDERETAVQEAISAAVAAREQELKAQYDANAKARFEAGKNEANLRNQLMIKQKDNKIAKLTAEIAALKGEDPAAAAAVAGGTGGGVPTPAAGTTGLPNRPGVFGRGGAQAANRGGRGGATNVPVRPNPAATPVGGVGAQAQGAAAASAAAAANRPTPTGPAVPTTTSIRGAAAAGRGGTRIAQAAARGGRGGAQAAGAKRKLSAQGLPQSQTHDATGAGAQNQGAGAAKKPRPAAAPISIKRPPGQNQGQQGPNQGQ</sequence>
<name>A0A317Y0A4_9BASI</name>
<gene>
    <name evidence="8" type="ORF">BCV70DRAFT_197295</name>
</gene>
<feature type="compositionally biased region" description="Low complexity" evidence="5">
    <location>
        <begin position="1889"/>
        <end position="1949"/>
    </location>
</feature>
<feature type="coiled-coil region" evidence="4">
    <location>
        <begin position="18"/>
        <end position="80"/>
    </location>
</feature>
<dbReference type="GO" id="GO:0006406">
    <property type="term" value="P:mRNA export from nucleus"/>
    <property type="evidence" value="ECO:0007669"/>
    <property type="project" value="TreeGrafter"/>
</dbReference>
<dbReference type="PANTHER" id="PTHR18898:SF2">
    <property type="entry name" value="NUCLEOPROTEIN TPR"/>
    <property type="match status" value="1"/>
</dbReference>
<dbReference type="PANTHER" id="PTHR18898">
    <property type="entry name" value="NUCLEOPROTEIN TPR-RELATED"/>
    <property type="match status" value="1"/>
</dbReference>
<proteinExistence type="predicted"/>
<evidence type="ECO:0000256" key="1">
    <source>
        <dbReference type="ARBA" id="ARBA00004123"/>
    </source>
</evidence>
<protein>
    <submittedName>
        <fullName evidence="8">Uncharacterized protein</fullName>
    </submittedName>
</protein>
<dbReference type="GO" id="GO:0006606">
    <property type="term" value="P:protein import into nucleus"/>
    <property type="evidence" value="ECO:0007669"/>
    <property type="project" value="InterPro"/>
</dbReference>
<dbReference type="Pfam" id="PF07926">
    <property type="entry name" value="TPR_MLP1_2"/>
    <property type="match status" value="1"/>
</dbReference>
<feature type="compositionally biased region" description="Acidic residues" evidence="5">
    <location>
        <begin position="298"/>
        <end position="308"/>
    </location>
</feature>
<dbReference type="GO" id="GO:0005643">
    <property type="term" value="C:nuclear pore"/>
    <property type="evidence" value="ECO:0007669"/>
    <property type="project" value="TreeGrafter"/>
</dbReference>
<accession>A0A317Y0A4</accession>
<keyword evidence="2 4" id="KW-0175">Coiled coil</keyword>
<dbReference type="GO" id="GO:0017056">
    <property type="term" value="F:structural constituent of nuclear pore"/>
    <property type="evidence" value="ECO:0007669"/>
    <property type="project" value="TreeGrafter"/>
</dbReference>
<evidence type="ECO:0000256" key="3">
    <source>
        <dbReference type="ARBA" id="ARBA00023242"/>
    </source>
</evidence>
<dbReference type="InterPro" id="IPR057974">
    <property type="entry name" value="NUA/TPR/MLP1-2-like_dom"/>
</dbReference>
<feature type="compositionally biased region" description="Polar residues" evidence="5">
    <location>
        <begin position="311"/>
        <end position="325"/>
    </location>
</feature>
<organism evidence="8 9">
    <name type="scientific">Testicularia cyperi</name>
    <dbReference type="NCBI Taxonomy" id="1882483"/>
    <lineage>
        <taxon>Eukaryota</taxon>
        <taxon>Fungi</taxon>
        <taxon>Dikarya</taxon>
        <taxon>Basidiomycota</taxon>
        <taxon>Ustilaginomycotina</taxon>
        <taxon>Ustilaginomycetes</taxon>
        <taxon>Ustilaginales</taxon>
        <taxon>Anthracoideaceae</taxon>
        <taxon>Testicularia</taxon>
    </lineage>
</organism>
<feature type="region of interest" description="Disordered" evidence="5">
    <location>
        <begin position="1511"/>
        <end position="1540"/>
    </location>
</feature>
<evidence type="ECO:0000256" key="5">
    <source>
        <dbReference type="SAM" id="MobiDB-lite"/>
    </source>
</evidence>